<keyword evidence="4" id="KW-0479">Metal-binding</keyword>
<dbReference type="OrthoDB" id="9793156at2"/>
<evidence type="ECO:0000256" key="6">
    <source>
        <dbReference type="ARBA" id="ARBA00023002"/>
    </source>
</evidence>
<evidence type="ECO:0000256" key="7">
    <source>
        <dbReference type="ARBA" id="ARBA00023004"/>
    </source>
</evidence>
<keyword evidence="8" id="KW-0350">Heme biosynthesis</keyword>
<evidence type="ECO:0000313" key="13">
    <source>
        <dbReference type="EMBL" id="RAJ85570.1"/>
    </source>
</evidence>
<keyword evidence="5 12" id="KW-1133">Transmembrane helix</keyword>
<keyword evidence="9 12" id="KW-0472">Membrane</keyword>
<feature type="transmembrane region" description="Helical" evidence="12">
    <location>
        <begin position="259"/>
        <end position="278"/>
    </location>
</feature>
<dbReference type="GO" id="GO:0046872">
    <property type="term" value="F:metal ion binding"/>
    <property type="evidence" value="ECO:0007669"/>
    <property type="project" value="UniProtKB-KW"/>
</dbReference>
<evidence type="ECO:0000313" key="14">
    <source>
        <dbReference type="Proteomes" id="UP000249819"/>
    </source>
</evidence>
<dbReference type="GO" id="GO:0016653">
    <property type="term" value="F:oxidoreductase activity, acting on NAD(P)H, heme protein as acceptor"/>
    <property type="evidence" value="ECO:0007669"/>
    <property type="project" value="TreeGrafter"/>
</dbReference>
<accession>A0A327W6C7</accession>
<feature type="transmembrane region" description="Helical" evidence="12">
    <location>
        <begin position="317"/>
        <end position="341"/>
    </location>
</feature>
<feature type="transmembrane region" description="Helical" evidence="12">
    <location>
        <begin position="12"/>
        <end position="32"/>
    </location>
</feature>
<feature type="transmembrane region" description="Helical" evidence="12">
    <location>
        <begin position="201"/>
        <end position="223"/>
    </location>
</feature>
<organism evidence="13 14">
    <name type="scientific">Chitinophaga dinghuensis</name>
    <dbReference type="NCBI Taxonomy" id="1539050"/>
    <lineage>
        <taxon>Bacteria</taxon>
        <taxon>Pseudomonadati</taxon>
        <taxon>Bacteroidota</taxon>
        <taxon>Chitinophagia</taxon>
        <taxon>Chitinophagales</taxon>
        <taxon>Chitinophagaceae</taxon>
        <taxon>Chitinophaga</taxon>
    </lineage>
</organism>
<dbReference type="HAMAP" id="MF_01665">
    <property type="entry name" value="HemeA_synth_type2"/>
    <property type="match status" value="1"/>
</dbReference>
<evidence type="ECO:0000256" key="9">
    <source>
        <dbReference type="ARBA" id="ARBA00023136"/>
    </source>
</evidence>
<comment type="caution">
    <text evidence="13">The sequence shown here is derived from an EMBL/GenBank/DDBJ whole genome shotgun (WGS) entry which is preliminary data.</text>
</comment>
<sequence>METVQLKNNRPVAIWLYIGVGMLIVQVLLGGITRLTGSGLSITEWQPLLGAFPPMNEEAWQRAFDGYKEIAQYKLVNNHFTISDFKAIYFWEWFHRDWARLMGVVFIIPFIYFIAKKKIDQSMINPMLILFALGGLQGAIGWIMVMSGLNNEDIRVNHIRLAIHFISALVLLCYVFWFALRLSVKQQQILYVPGLRKLNGWLLGLLVVQLIYGAFMAGLHAALNANTWPDINGAWVPTGMFSSGNFFHDIFHNPITIQFIHRGLAYLITILVAIWWLKSAKVPAHTALHGIRYLPLVLVLLQVLLGVLTLLNSQVNIPISFAILHQGVGMLLLLSLVWTYFLSRGKA</sequence>
<evidence type="ECO:0000256" key="4">
    <source>
        <dbReference type="ARBA" id="ARBA00022723"/>
    </source>
</evidence>
<keyword evidence="7" id="KW-0408">Iron</keyword>
<feature type="transmembrane region" description="Helical" evidence="12">
    <location>
        <begin position="290"/>
        <end position="311"/>
    </location>
</feature>
<evidence type="ECO:0000256" key="1">
    <source>
        <dbReference type="ARBA" id="ARBA00001970"/>
    </source>
</evidence>
<dbReference type="Pfam" id="PF02628">
    <property type="entry name" value="COX15-CtaA"/>
    <property type="match status" value="1"/>
</dbReference>
<evidence type="ECO:0000256" key="2">
    <source>
        <dbReference type="ARBA" id="ARBA00004141"/>
    </source>
</evidence>
<dbReference type="GO" id="GO:0006784">
    <property type="term" value="P:heme A biosynthetic process"/>
    <property type="evidence" value="ECO:0007669"/>
    <property type="project" value="InterPro"/>
</dbReference>
<evidence type="ECO:0000256" key="8">
    <source>
        <dbReference type="ARBA" id="ARBA00023133"/>
    </source>
</evidence>
<dbReference type="InterPro" id="IPR023754">
    <property type="entry name" value="HemeA_Synthase_type2"/>
</dbReference>
<dbReference type="GO" id="GO:0016020">
    <property type="term" value="C:membrane"/>
    <property type="evidence" value="ECO:0007669"/>
    <property type="project" value="UniProtKB-SubCell"/>
</dbReference>
<dbReference type="PANTHER" id="PTHR23289:SF2">
    <property type="entry name" value="CYTOCHROME C OXIDASE ASSEMBLY PROTEIN COX15 HOMOLOG"/>
    <property type="match status" value="1"/>
</dbReference>
<dbReference type="AlphaFoldDB" id="A0A327W6C7"/>
<dbReference type="InterPro" id="IPR003780">
    <property type="entry name" value="COX15/CtaA_fam"/>
</dbReference>
<comment type="subcellular location">
    <subcellularLocation>
        <location evidence="2">Membrane</location>
        <topology evidence="2">Multi-pass membrane protein</topology>
    </subcellularLocation>
</comment>
<dbReference type="Proteomes" id="UP000249819">
    <property type="component" value="Unassembled WGS sequence"/>
</dbReference>
<dbReference type="GO" id="GO:0120547">
    <property type="term" value="F:heme A synthase activity"/>
    <property type="evidence" value="ECO:0007669"/>
    <property type="project" value="UniProtKB-EC"/>
</dbReference>
<keyword evidence="3 12" id="KW-0812">Transmembrane</keyword>
<comment type="pathway">
    <text evidence="10">Porphyrin-containing compound metabolism; heme A biosynthesis; heme A from heme O: step 1/1.</text>
</comment>
<evidence type="ECO:0000256" key="12">
    <source>
        <dbReference type="SAM" id="Phobius"/>
    </source>
</evidence>
<feature type="transmembrane region" description="Helical" evidence="12">
    <location>
        <begin position="127"/>
        <end position="149"/>
    </location>
</feature>
<comment type="cofactor">
    <cofactor evidence="1">
        <name>heme b</name>
        <dbReference type="ChEBI" id="CHEBI:60344"/>
    </cofactor>
</comment>
<feature type="transmembrane region" description="Helical" evidence="12">
    <location>
        <begin position="98"/>
        <end position="115"/>
    </location>
</feature>
<name>A0A327W6C7_9BACT</name>
<feature type="transmembrane region" description="Helical" evidence="12">
    <location>
        <begin position="161"/>
        <end position="180"/>
    </location>
</feature>
<protein>
    <submittedName>
        <fullName evidence="13">Cytochrome c oxidase assembly protein subunit 15</fullName>
    </submittedName>
</protein>
<evidence type="ECO:0000256" key="5">
    <source>
        <dbReference type="ARBA" id="ARBA00022989"/>
    </source>
</evidence>
<gene>
    <name evidence="13" type="ORF">CLV59_102275</name>
</gene>
<evidence type="ECO:0000256" key="10">
    <source>
        <dbReference type="ARBA" id="ARBA00044501"/>
    </source>
</evidence>
<reference evidence="13 14" key="1">
    <citation type="submission" date="2018-06" db="EMBL/GenBank/DDBJ databases">
        <title>Genomic Encyclopedia of Archaeal and Bacterial Type Strains, Phase II (KMG-II): from individual species to whole genera.</title>
        <authorList>
            <person name="Goeker M."/>
        </authorList>
    </citation>
    <scope>NUCLEOTIDE SEQUENCE [LARGE SCALE GENOMIC DNA]</scope>
    <source>
        <strain evidence="13 14">DSM 29821</strain>
    </source>
</reference>
<comment type="catalytic activity">
    <reaction evidence="11">
        <text>Fe(II)-heme o + 2 A + H2O = Fe(II)-heme a + 2 AH2</text>
        <dbReference type="Rhea" id="RHEA:63388"/>
        <dbReference type="ChEBI" id="CHEBI:13193"/>
        <dbReference type="ChEBI" id="CHEBI:15377"/>
        <dbReference type="ChEBI" id="CHEBI:17499"/>
        <dbReference type="ChEBI" id="CHEBI:60530"/>
        <dbReference type="ChEBI" id="CHEBI:61715"/>
        <dbReference type="EC" id="1.17.99.9"/>
    </reaction>
    <physiologicalReaction direction="left-to-right" evidence="11">
        <dbReference type="Rhea" id="RHEA:63389"/>
    </physiologicalReaction>
</comment>
<dbReference type="RefSeq" id="WP_111591222.1">
    <property type="nucleotide sequence ID" value="NZ_QLMA01000002.1"/>
</dbReference>
<dbReference type="PANTHER" id="PTHR23289">
    <property type="entry name" value="CYTOCHROME C OXIDASE ASSEMBLY PROTEIN COX15"/>
    <property type="match status" value="1"/>
</dbReference>
<evidence type="ECO:0000256" key="3">
    <source>
        <dbReference type="ARBA" id="ARBA00022692"/>
    </source>
</evidence>
<dbReference type="EMBL" id="QLMA01000002">
    <property type="protein sequence ID" value="RAJ85570.1"/>
    <property type="molecule type" value="Genomic_DNA"/>
</dbReference>
<keyword evidence="6" id="KW-0560">Oxidoreductase</keyword>
<proteinExistence type="inferred from homology"/>
<evidence type="ECO:0000256" key="11">
    <source>
        <dbReference type="ARBA" id="ARBA00048044"/>
    </source>
</evidence>
<keyword evidence="14" id="KW-1185">Reference proteome</keyword>